<feature type="non-terminal residue" evidence="1">
    <location>
        <position position="1"/>
    </location>
</feature>
<dbReference type="AlphaFoldDB" id="A0A0F8YBF9"/>
<gene>
    <name evidence="1" type="ORF">LCGC14_2918390</name>
</gene>
<proteinExistence type="predicted"/>
<evidence type="ECO:0000313" key="1">
    <source>
        <dbReference type="EMBL" id="KKK70995.1"/>
    </source>
</evidence>
<sequence length="383" mass="42394">QMGLDALQKRQALDDQIAQTEVNVRAQEAIRLGTDAVAEYDVKANQPLPDDPKTYFNGDTLNPFDTAARVKFEADLNNDLKTNISNLSSAIKNPKTRRLWEAQILAAGQTAHAKALNSLHNEHQTTTLLGYATTAAQNGNEELANEFVDIAEKHGLIGPKKAAAERLDLAELAVKSEVKSLYMVGEYQAARDVATESSLGITEKESLLNTINLIEERNEKKTKDLNFKKDMAVNDDFMTKVATGDLFPDEIRESRLPEKAAGGIFAIGKLSQAEWLRYAKASYQDPPPVTVPDGYSSANDIALAVGSKEMSREEAYRKLLDARYIRKEMTDSDFVWAANRITDPYEKSFASDLSAVIIENNKNLQGLGFLDKLKFSDKEKAEA</sequence>
<comment type="caution">
    <text evidence="1">The sequence shown here is derived from an EMBL/GenBank/DDBJ whole genome shotgun (WGS) entry which is preliminary data.</text>
</comment>
<dbReference type="EMBL" id="LAZR01057933">
    <property type="protein sequence ID" value="KKK70995.1"/>
    <property type="molecule type" value="Genomic_DNA"/>
</dbReference>
<feature type="non-terminal residue" evidence="1">
    <location>
        <position position="383"/>
    </location>
</feature>
<reference evidence="1" key="1">
    <citation type="journal article" date="2015" name="Nature">
        <title>Complex archaea that bridge the gap between prokaryotes and eukaryotes.</title>
        <authorList>
            <person name="Spang A."/>
            <person name="Saw J.H."/>
            <person name="Jorgensen S.L."/>
            <person name="Zaremba-Niedzwiedzka K."/>
            <person name="Martijn J."/>
            <person name="Lind A.E."/>
            <person name="van Eijk R."/>
            <person name="Schleper C."/>
            <person name="Guy L."/>
            <person name="Ettema T.J."/>
        </authorList>
    </citation>
    <scope>NUCLEOTIDE SEQUENCE</scope>
</reference>
<accession>A0A0F8YBF9</accession>
<protein>
    <submittedName>
        <fullName evidence="1">Uncharacterized protein</fullName>
    </submittedName>
</protein>
<name>A0A0F8YBF9_9ZZZZ</name>
<organism evidence="1">
    <name type="scientific">marine sediment metagenome</name>
    <dbReference type="NCBI Taxonomy" id="412755"/>
    <lineage>
        <taxon>unclassified sequences</taxon>
        <taxon>metagenomes</taxon>
        <taxon>ecological metagenomes</taxon>
    </lineage>
</organism>